<comment type="caution">
    <text evidence="1">The sequence shown here is derived from an EMBL/GenBank/DDBJ whole genome shotgun (WGS) entry which is preliminary data.</text>
</comment>
<protein>
    <submittedName>
        <fullName evidence="1">Uncharacterized protein</fullName>
    </submittedName>
</protein>
<sequence>MAVVAQGWDMYDPRLTIKATVAALGAQTAAVFTIDI</sequence>
<dbReference type="AlphaFoldDB" id="X1IES3"/>
<dbReference type="EMBL" id="BARU01034800">
    <property type="protein sequence ID" value="GAH67780.1"/>
    <property type="molecule type" value="Genomic_DNA"/>
</dbReference>
<feature type="non-terminal residue" evidence="1">
    <location>
        <position position="36"/>
    </location>
</feature>
<reference evidence="1" key="1">
    <citation type="journal article" date="2014" name="Front. Microbiol.">
        <title>High frequency of phylogenetically diverse reductive dehalogenase-homologous genes in deep subseafloor sedimentary metagenomes.</title>
        <authorList>
            <person name="Kawai M."/>
            <person name="Futagami T."/>
            <person name="Toyoda A."/>
            <person name="Takaki Y."/>
            <person name="Nishi S."/>
            <person name="Hori S."/>
            <person name="Arai W."/>
            <person name="Tsubouchi T."/>
            <person name="Morono Y."/>
            <person name="Uchiyama I."/>
            <person name="Ito T."/>
            <person name="Fujiyama A."/>
            <person name="Inagaki F."/>
            <person name="Takami H."/>
        </authorList>
    </citation>
    <scope>NUCLEOTIDE SEQUENCE</scope>
    <source>
        <strain evidence="1">Expedition CK06-06</strain>
    </source>
</reference>
<name>X1IES3_9ZZZZ</name>
<proteinExistence type="predicted"/>
<accession>X1IES3</accession>
<organism evidence="1">
    <name type="scientific">marine sediment metagenome</name>
    <dbReference type="NCBI Taxonomy" id="412755"/>
    <lineage>
        <taxon>unclassified sequences</taxon>
        <taxon>metagenomes</taxon>
        <taxon>ecological metagenomes</taxon>
    </lineage>
</organism>
<evidence type="ECO:0000313" key="1">
    <source>
        <dbReference type="EMBL" id="GAH67780.1"/>
    </source>
</evidence>
<gene>
    <name evidence="1" type="ORF">S03H2_54576</name>
</gene>